<evidence type="ECO:0000313" key="2">
    <source>
        <dbReference type="EMBL" id="BDR92949.1"/>
    </source>
</evidence>
<reference evidence="5" key="3">
    <citation type="submission" date="2022-09" db="EMBL/GenBank/DDBJ databases">
        <title>Complete genome sequence of Vulcanisaeta souniana.</title>
        <authorList>
            <person name="Kato S."/>
            <person name="Itoh T."/>
            <person name="Ohkuma M."/>
        </authorList>
    </citation>
    <scope>NUCLEOTIDE SEQUENCE [LARGE SCALE GENOMIC DNA]</scope>
    <source>
        <strain evidence="5">JCM 11219</strain>
    </source>
</reference>
<dbReference type="InterPro" id="IPR036411">
    <property type="entry name" value="TorD-like_sf"/>
</dbReference>
<dbReference type="EMBL" id="BMNM01000013">
    <property type="protein sequence ID" value="GGI85920.1"/>
    <property type="molecule type" value="Genomic_DNA"/>
</dbReference>
<dbReference type="Gene3D" id="1.20.120.700">
    <property type="entry name" value="nitrate reductase, subunit delta (NarJ)"/>
    <property type="match status" value="1"/>
</dbReference>
<evidence type="ECO:0008006" key="6">
    <source>
        <dbReference type="Google" id="ProtNLM"/>
    </source>
</evidence>
<evidence type="ECO:0000313" key="4">
    <source>
        <dbReference type="Proteomes" id="UP000657075"/>
    </source>
</evidence>
<dbReference type="Gene3D" id="1.10.4070.10">
    <property type="entry name" value="putative redox-enzyme maturation protein domain"/>
    <property type="match status" value="1"/>
</dbReference>
<dbReference type="SUPFAM" id="SSF89155">
    <property type="entry name" value="TorD-like"/>
    <property type="match status" value="1"/>
</dbReference>
<dbReference type="GO" id="GO:0042128">
    <property type="term" value="P:nitrate assimilation"/>
    <property type="evidence" value="ECO:0007669"/>
    <property type="project" value="UniProtKB-KW"/>
</dbReference>
<dbReference type="OrthoDB" id="23542at2157"/>
<dbReference type="RefSeq" id="WP_188604100.1">
    <property type="nucleotide sequence ID" value="NZ_AP026830.1"/>
</dbReference>
<dbReference type="GO" id="GO:0016530">
    <property type="term" value="F:metallochaperone activity"/>
    <property type="evidence" value="ECO:0007669"/>
    <property type="project" value="TreeGrafter"/>
</dbReference>
<name>A0A830ECI9_9CREN</name>
<dbReference type="Pfam" id="PF02613">
    <property type="entry name" value="Nitrate_red_del"/>
    <property type="match status" value="1"/>
</dbReference>
<reference evidence="3" key="1">
    <citation type="journal article" date="2014" name="Int. J. Syst. Evol. Microbiol.">
        <title>Complete genome sequence of Corynebacterium casei LMG S-19264T (=DSM 44701T), isolated from a smear-ripened cheese.</title>
        <authorList>
            <consortium name="US DOE Joint Genome Institute (JGI-PGF)"/>
            <person name="Walter F."/>
            <person name="Albersmeier A."/>
            <person name="Kalinowski J."/>
            <person name="Ruckert C."/>
        </authorList>
    </citation>
    <scope>NUCLEOTIDE SEQUENCE</scope>
    <source>
        <strain evidence="3">JCM 11219</strain>
    </source>
</reference>
<reference evidence="3" key="2">
    <citation type="submission" date="2020-09" db="EMBL/GenBank/DDBJ databases">
        <authorList>
            <person name="Sun Q."/>
            <person name="Ohkuma M."/>
        </authorList>
    </citation>
    <scope>NUCLEOTIDE SEQUENCE</scope>
    <source>
        <strain evidence="3">JCM 11219</strain>
    </source>
</reference>
<dbReference type="PANTHER" id="PTHR43680">
    <property type="entry name" value="NITRATE REDUCTASE MOLYBDENUM COFACTOR ASSEMBLY CHAPERONE"/>
    <property type="match status" value="1"/>
</dbReference>
<dbReference type="PANTHER" id="PTHR43680:SF2">
    <property type="entry name" value="NITRATE REDUCTASE MOLYBDENUM COFACTOR ASSEMBLY CHAPERONE NARJ"/>
    <property type="match status" value="1"/>
</dbReference>
<evidence type="ECO:0000313" key="3">
    <source>
        <dbReference type="EMBL" id="GGI85920.1"/>
    </source>
</evidence>
<protein>
    <recommendedName>
        <fullName evidence="6">Nitrate reductase molybdenum cofactor assembly chaperone</fullName>
    </recommendedName>
</protein>
<dbReference type="GeneID" id="76207582"/>
<dbReference type="GO" id="GO:0051082">
    <property type="term" value="F:unfolded protein binding"/>
    <property type="evidence" value="ECO:0007669"/>
    <property type="project" value="InterPro"/>
</dbReference>
<organism evidence="3 4">
    <name type="scientific">Vulcanisaeta souniana JCM 11219</name>
    <dbReference type="NCBI Taxonomy" id="1293586"/>
    <lineage>
        <taxon>Archaea</taxon>
        <taxon>Thermoproteota</taxon>
        <taxon>Thermoprotei</taxon>
        <taxon>Thermoproteales</taxon>
        <taxon>Thermoproteaceae</taxon>
        <taxon>Vulcanisaeta</taxon>
    </lineage>
</organism>
<proteinExistence type="predicted"/>
<keyword evidence="1" id="KW-0534">Nitrate assimilation</keyword>
<dbReference type="GO" id="GO:0051131">
    <property type="term" value="P:chaperone-mediated protein complex assembly"/>
    <property type="evidence" value="ECO:0007669"/>
    <property type="project" value="InterPro"/>
</dbReference>
<dbReference type="Proteomes" id="UP001060771">
    <property type="component" value="Chromosome"/>
</dbReference>
<dbReference type="EMBL" id="AP026830">
    <property type="protein sequence ID" value="BDR92949.1"/>
    <property type="molecule type" value="Genomic_DNA"/>
</dbReference>
<dbReference type="Proteomes" id="UP000657075">
    <property type="component" value="Unassembled WGS sequence"/>
</dbReference>
<keyword evidence="5" id="KW-1185">Reference proteome</keyword>
<evidence type="ECO:0000313" key="5">
    <source>
        <dbReference type="Proteomes" id="UP001060771"/>
    </source>
</evidence>
<accession>A0A830ECI9</accession>
<reference evidence="2" key="4">
    <citation type="journal article" date="2023" name="Microbiol. Resour. Announc.">
        <title>Complete Genome Sequence of Vulcanisaeta souniana Strain IC-059, a Hyperthermophilic Archaeon Isolated from Hot Spring Water in Japan.</title>
        <authorList>
            <person name="Kato S."/>
            <person name="Itoh T."/>
            <person name="Wu L."/>
            <person name="Ma J."/>
            <person name="Ohkuma M."/>
        </authorList>
    </citation>
    <scope>NUCLEOTIDE SEQUENCE</scope>
    <source>
        <strain evidence="2">JCM 11219</strain>
    </source>
</reference>
<dbReference type="InterPro" id="IPR003765">
    <property type="entry name" value="NO3_reductase_chaperone_NarJ"/>
</dbReference>
<evidence type="ECO:0000256" key="1">
    <source>
        <dbReference type="ARBA" id="ARBA00023063"/>
    </source>
</evidence>
<dbReference type="AlphaFoldDB" id="A0A830ECI9"/>
<dbReference type="InterPro" id="IPR020945">
    <property type="entry name" value="DMSO/NO3_reduct_chaperone"/>
</dbReference>
<gene>
    <name evidence="3" type="ORF">GCM10007112_23640</name>
    <name evidence="2" type="ORF">Vsou_20420</name>
</gene>
<dbReference type="NCBIfam" id="TIGR00684">
    <property type="entry name" value="narJ"/>
    <property type="match status" value="1"/>
</dbReference>
<sequence>MNRQSILELIADLLEYPTAKLISDLKLMSVNDGYGIGEIEIFIREVLSRDLYYLQEIYVETFDMSSKTNLYLSYHVYGDRSKRGLFLASLMELYNKYGFNYNRNELPDYIPTILRFIAKCNNKCIKDTQFKHLISVLSDAIDKIRKNMPQENPYIHLLNAVKIMLSEIER</sequence>